<dbReference type="GO" id="GO:0016301">
    <property type="term" value="F:kinase activity"/>
    <property type="evidence" value="ECO:0007669"/>
    <property type="project" value="UniProtKB-KW"/>
</dbReference>
<evidence type="ECO:0000313" key="10">
    <source>
        <dbReference type="Proteomes" id="UP001652445"/>
    </source>
</evidence>
<sequence>MIRSSIRNKLIVFLLVATIVPISTSIIITYFFTKQTVSNESVISNSNLIHQANKNMMNYLNVIEQSSLSIYNNSTLYSIIENGDTDYLSRSEITRGVLGIANSVKEIRQVYLYMAKSERSLLISERNPVPSEGPPPKYTQANNAEVFMEPTHVSHDYGTGRLFYAPPSTVITLHRSIRNAITQKELGTLSIDFDLEVISSICEELYSQEQEELYILDEKGTIIYSADTASLGHVLNEQWVQHLISQNANSGSFEFKSKQFSGVHIYERMTAPYMNWTLVKRIPYESLYKNARELTIINAMIFSLFLIVVISATLYISFRFTAPIRNLLGYISKIQTGNMDVDIQATSNDEIGILARRFRLMMQTINNLIMSEYKLDIANKTNQLKALQAQINPHFLYNALQSIGTLALQHGAPKIYQLLSALAKMMRYSMNTNESIVTMQQELNHVKAYLQLQLQRFENELTVRYDIEESTQSLQIPKMLLQPLVENYFKHGFDHRNPHSQLIVSSTWTGDGKHVKLVIEDNGRGMPQEQFDALLEQLKQNLDPFDNEQASHIGLYNVKSRLLLYFNGEADMRLDQPEQGGFRITLLFPVPKQVLP</sequence>
<evidence type="ECO:0000256" key="1">
    <source>
        <dbReference type="ARBA" id="ARBA00004651"/>
    </source>
</evidence>
<accession>A0ABT2UQQ4</accession>
<dbReference type="Pfam" id="PF06580">
    <property type="entry name" value="His_kinase"/>
    <property type="match status" value="1"/>
</dbReference>
<keyword evidence="3" id="KW-0597">Phosphoprotein</keyword>
<dbReference type="PROSITE" id="PS50885">
    <property type="entry name" value="HAMP"/>
    <property type="match status" value="1"/>
</dbReference>
<dbReference type="Gene3D" id="3.30.565.10">
    <property type="entry name" value="Histidine kinase-like ATPase, C-terminal domain"/>
    <property type="match status" value="1"/>
</dbReference>
<comment type="caution">
    <text evidence="9">The sequence shown here is derived from an EMBL/GenBank/DDBJ whole genome shotgun (WGS) entry which is preliminary data.</text>
</comment>
<organism evidence="9 10">
    <name type="scientific">Paenibacillus baimaensis</name>
    <dbReference type="NCBI Taxonomy" id="2982185"/>
    <lineage>
        <taxon>Bacteria</taxon>
        <taxon>Bacillati</taxon>
        <taxon>Bacillota</taxon>
        <taxon>Bacilli</taxon>
        <taxon>Bacillales</taxon>
        <taxon>Paenibacillaceae</taxon>
        <taxon>Paenibacillus</taxon>
    </lineage>
</organism>
<keyword evidence="7" id="KW-0812">Transmembrane</keyword>
<gene>
    <name evidence="9" type="ORF">OB236_30035</name>
</gene>
<comment type="subcellular location">
    <subcellularLocation>
        <location evidence="1">Cell membrane</location>
        <topology evidence="1">Multi-pass membrane protein</topology>
    </subcellularLocation>
</comment>
<evidence type="ECO:0000256" key="2">
    <source>
        <dbReference type="ARBA" id="ARBA00022475"/>
    </source>
</evidence>
<name>A0ABT2UQQ4_9BACL</name>
<reference evidence="9 10" key="1">
    <citation type="submission" date="2022-09" db="EMBL/GenBank/DDBJ databases">
        <authorList>
            <person name="Han X.L."/>
            <person name="Wang Q."/>
            <person name="Lu T."/>
        </authorList>
    </citation>
    <scope>NUCLEOTIDE SEQUENCE [LARGE SCALE GENOMIC DNA]</scope>
    <source>
        <strain evidence="9 10">WQ 127069</strain>
    </source>
</reference>
<dbReference type="InterPro" id="IPR010559">
    <property type="entry name" value="Sig_transdc_His_kin_internal"/>
</dbReference>
<dbReference type="SMART" id="SM00304">
    <property type="entry name" value="HAMP"/>
    <property type="match status" value="1"/>
</dbReference>
<feature type="transmembrane region" description="Helical" evidence="7">
    <location>
        <begin position="296"/>
        <end position="318"/>
    </location>
</feature>
<dbReference type="Gene3D" id="3.30.450.20">
    <property type="entry name" value="PAS domain"/>
    <property type="match status" value="1"/>
</dbReference>
<keyword evidence="5 9" id="KW-0418">Kinase</keyword>
<dbReference type="CDD" id="cd06225">
    <property type="entry name" value="HAMP"/>
    <property type="match status" value="1"/>
</dbReference>
<dbReference type="Proteomes" id="UP001652445">
    <property type="component" value="Unassembled WGS sequence"/>
</dbReference>
<dbReference type="PANTHER" id="PTHR34220">
    <property type="entry name" value="SENSOR HISTIDINE KINASE YPDA"/>
    <property type="match status" value="1"/>
</dbReference>
<keyword evidence="10" id="KW-1185">Reference proteome</keyword>
<dbReference type="SUPFAM" id="SSF158472">
    <property type="entry name" value="HAMP domain-like"/>
    <property type="match status" value="1"/>
</dbReference>
<keyword evidence="2" id="KW-1003">Cell membrane</keyword>
<dbReference type="InterPro" id="IPR050640">
    <property type="entry name" value="Bact_2-comp_sensor_kinase"/>
</dbReference>
<protein>
    <submittedName>
        <fullName evidence="9">Sensor histidine kinase</fullName>
    </submittedName>
</protein>
<dbReference type="Pfam" id="PF00672">
    <property type="entry name" value="HAMP"/>
    <property type="match status" value="1"/>
</dbReference>
<evidence type="ECO:0000256" key="3">
    <source>
        <dbReference type="ARBA" id="ARBA00022553"/>
    </source>
</evidence>
<dbReference type="InterPro" id="IPR036890">
    <property type="entry name" value="HATPase_C_sf"/>
</dbReference>
<feature type="domain" description="HAMP" evidence="8">
    <location>
        <begin position="318"/>
        <end position="370"/>
    </location>
</feature>
<dbReference type="InterPro" id="IPR003660">
    <property type="entry name" value="HAMP_dom"/>
</dbReference>
<evidence type="ECO:0000256" key="6">
    <source>
        <dbReference type="ARBA" id="ARBA00023136"/>
    </source>
</evidence>
<dbReference type="PANTHER" id="PTHR34220:SF7">
    <property type="entry name" value="SENSOR HISTIDINE KINASE YPDA"/>
    <property type="match status" value="1"/>
</dbReference>
<dbReference type="Pfam" id="PF02518">
    <property type="entry name" value="HATPase_c"/>
    <property type="match status" value="1"/>
</dbReference>
<evidence type="ECO:0000256" key="5">
    <source>
        <dbReference type="ARBA" id="ARBA00022777"/>
    </source>
</evidence>
<dbReference type="Gene3D" id="1.10.8.500">
    <property type="entry name" value="HAMP domain in histidine kinase"/>
    <property type="match status" value="1"/>
</dbReference>
<keyword evidence="6 7" id="KW-0472">Membrane</keyword>
<dbReference type="SUPFAM" id="SSF55874">
    <property type="entry name" value="ATPase domain of HSP90 chaperone/DNA topoisomerase II/histidine kinase"/>
    <property type="match status" value="1"/>
</dbReference>
<proteinExistence type="predicted"/>
<evidence type="ECO:0000256" key="4">
    <source>
        <dbReference type="ARBA" id="ARBA00022679"/>
    </source>
</evidence>
<keyword evidence="4" id="KW-0808">Transferase</keyword>
<feature type="transmembrane region" description="Helical" evidence="7">
    <location>
        <begin position="12"/>
        <end position="32"/>
    </location>
</feature>
<dbReference type="RefSeq" id="WP_076234558.1">
    <property type="nucleotide sequence ID" value="NZ_JAOQIO010000103.1"/>
</dbReference>
<dbReference type="InterPro" id="IPR003594">
    <property type="entry name" value="HATPase_dom"/>
</dbReference>
<dbReference type="EMBL" id="JAOQIO010000103">
    <property type="protein sequence ID" value="MCU6796371.1"/>
    <property type="molecule type" value="Genomic_DNA"/>
</dbReference>
<evidence type="ECO:0000256" key="7">
    <source>
        <dbReference type="SAM" id="Phobius"/>
    </source>
</evidence>
<keyword evidence="7" id="KW-1133">Transmembrane helix</keyword>
<evidence type="ECO:0000313" key="9">
    <source>
        <dbReference type="EMBL" id="MCU6796371.1"/>
    </source>
</evidence>
<evidence type="ECO:0000259" key="8">
    <source>
        <dbReference type="PROSITE" id="PS50885"/>
    </source>
</evidence>